<comment type="catalytic activity">
    <reaction evidence="1">
        <text>O-phospho-L-threonyl-[protein] + H2O = L-threonyl-[protein] + phosphate</text>
        <dbReference type="Rhea" id="RHEA:47004"/>
        <dbReference type="Rhea" id="RHEA-COMP:11060"/>
        <dbReference type="Rhea" id="RHEA-COMP:11605"/>
        <dbReference type="ChEBI" id="CHEBI:15377"/>
        <dbReference type="ChEBI" id="CHEBI:30013"/>
        <dbReference type="ChEBI" id="CHEBI:43474"/>
        <dbReference type="ChEBI" id="CHEBI:61977"/>
        <dbReference type="EC" id="3.1.3.16"/>
    </reaction>
</comment>
<feature type="region of interest" description="Disordered" evidence="2">
    <location>
        <begin position="107"/>
        <end position="127"/>
    </location>
</feature>
<dbReference type="PROSITE" id="PS00125">
    <property type="entry name" value="SER_THR_PHOSPHATASE"/>
    <property type="match status" value="1"/>
</dbReference>
<comment type="caution">
    <text evidence="4">The sequence shown here is derived from an EMBL/GenBank/DDBJ whole genome shotgun (WGS) entry which is preliminary data.</text>
</comment>
<dbReference type="OMA" id="ENDHWIR"/>
<proteinExistence type="inferred from homology"/>
<name>A0A9Q0M4S0_BLOTA</name>
<feature type="compositionally biased region" description="Low complexity" evidence="2">
    <location>
        <begin position="8"/>
        <end position="21"/>
    </location>
</feature>
<evidence type="ECO:0000259" key="3">
    <source>
        <dbReference type="PROSITE" id="PS00125"/>
    </source>
</evidence>
<protein>
    <recommendedName>
        <fullName evidence="1">Serine/threonine-protein phosphatase</fullName>
        <ecNumber evidence="1">3.1.3.16</ecNumber>
    </recommendedName>
</protein>
<feature type="compositionally biased region" description="Low complexity" evidence="2">
    <location>
        <begin position="229"/>
        <end position="252"/>
    </location>
</feature>
<keyword evidence="1" id="KW-0378">Hydrolase</keyword>
<comment type="similarity">
    <text evidence="1">Belongs to the PPP phosphatase family.</text>
</comment>
<reference evidence="4" key="1">
    <citation type="submission" date="2022-12" db="EMBL/GenBank/DDBJ databases">
        <title>Genome assemblies of Blomia tropicalis.</title>
        <authorList>
            <person name="Cui Y."/>
        </authorList>
    </citation>
    <scope>NUCLEOTIDE SEQUENCE</scope>
    <source>
        <tissue evidence="4">Adult mites</tissue>
    </source>
</reference>
<dbReference type="GO" id="GO:0004722">
    <property type="term" value="F:protein serine/threonine phosphatase activity"/>
    <property type="evidence" value="ECO:0007669"/>
    <property type="project" value="UniProtKB-EC"/>
</dbReference>
<dbReference type="InterPro" id="IPR004843">
    <property type="entry name" value="Calcineurin-like_PHP"/>
</dbReference>
<dbReference type="GO" id="GO:0005634">
    <property type="term" value="C:nucleus"/>
    <property type="evidence" value="ECO:0007669"/>
    <property type="project" value="TreeGrafter"/>
</dbReference>
<feature type="region of interest" description="Disordered" evidence="2">
    <location>
        <begin position="1"/>
        <end position="85"/>
    </location>
</feature>
<dbReference type="SMART" id="SM00156">
    <property type="entry name" value="PP2Ac"/>
    <property type="match status" value="1"/>
</dbReference>
<feature type="domain" description="Serine/threonine specific protein phosphatases" evidence="3">
    <location>
        <begin position="715"/>
        <end position="720"/>
    </location>
</feature>
<dbReference type="PRINTS" id="PR00114">
    <property type="entry name" value="STPHPHTASE"/>
</dbReference>
<evidence type="ECO:0000256" key="1">
    <source>
        <dbReference type="RuleBase" id="RU004273"/>
    </source>
</evidence>
<sequence>MSDSGKKQQQQQLPQQQQQQDQIKRRNKSMDSGSRPQQQQRRHRSSAKSGQSRSSSIRKSNTNNNNNNSSSKTGQSPKSKAPTVASIGKVSSITAATSYFPSSVKIGTGKQRSRERSVKTIPPNTNTEKYSNPTDLCCVSMFCAIHRRISLVELDSNKGLFIPCSQFQSGNVSIDFMLNDVIRKVIDTQNAKFRNLLLVQTDRIQLPKSDRYIMRLFYRVEVSANTDASTSTPLPSPSSSNQSDPHQPQQPQCICQQEHKVPIVWLSYTELFQRMEQLAGLEPKTMFELYNDDNRMVVAHDVPTQSDDGSARLQRFHEYSITESIDEAINNCGNLLFCSGMNIIDLQSLYNEYVLHCYPSVTMTERSMERFLTQKLLIEQRSSTSTFERNMGNYFRSLDYGKQLTINFGELIQGMAAFSAVRSCDHAGCIQAKHEYIFRYYSTDSFQLCPNDLADMYVDVMGKSRTSETLSMARLAVSSRYNQNLTFEQYMASEFAQQIEPLLRRLTFPIRIDGIRLIRNDDVRQKMNDQRCERCTRPKFYHSMHMLSLTEIGEVGDITKVIAPQIPSKEFKQDLREGSIHVLASDLIDRIKRFAMFMFNSEEMGAIRNVENWFYQSKSELIDRQRQICAAVEEILANEPRVLELNGPCYVFGDIHGNLRDLLSYGSNLWRTSPFANQATYLFLGDYVDRGQYGVEVIIYLFCMKILAPRHFFFLRGNHEIREVQEQFSFSRECTTRFTDELWDAINLAFDRLPIAAVIDDSIYGSHGGIPASVGTLDQIRCITTPLDNPLLQAPESWQILWNDPISNVELRRQADFDRSITFETSEFIRNTKRGTALLFTELATRNFLKRNMLQYLIRAHEVFQFGYQLHHCGLVLSIFSSSHYMELNNRASVLFFNGSHIRVIRINTDD</sequence>
<dbReference type="EMBL" id="JAPWDV010000002">
    <property type="protein sequence ID" value="KAJ6218899.1"/>
    <property type="molecule type" value="Genomic_DNA"/>
</dbReference>
<keyword evidence="5" id="KW-1185">Reference proteome</keyword>
<organism evidence="4 5">
    <name type="scientific">Blomia tropicalis</name>
    <name type="common">Mite</name>
    <dbReference type="NCBI Taxonomy" id="40697"/>
    <lineage>
        <taxon>Eukaryota</taxon>
        <taxon>Metazoa</taxon>
        <taxon>Ecdysozoa</taxon>
        <taxon>Arthropoda</taxon>
        <taxon>Chelicerata</taxon>
        <taxon>Arachnida</taxon>
        <taxon>Acari</taxon>
        <taxon>Acariformes</taxon>
        <taxon>Sarcoptiformes</taxon>
        <taxon>Astigmata</taxon>
        <taxon>Glycyphagoidea</taxon>
        <taxon>Echimyopodidae</taxon>
        <taxon>Blomia</taxon>
    </lineage>
</organism>
<gene>
    <name evidence="4" type="ORF">RDWZM_004711</name>
</gene>
<dbReference type="PANTHER" id="PTHR11668">
    <property type="entry name" value="SERINE/THREONINE PROTEIN PHOSPHATASE"/>
    <property type="match status" value="1"/>
</dbReference>
<dbReference type="InterPro" id="IPR029052">
    <property type="entry name" value="Metallo-depent_PP-like"/>
</dbReference>
<accession>A0A9Q0M4S0</accession>
<dbReference type="GO" id="GO:0005737">
    <property type="term" value="C:cytoplasm"/>
    <property type="evidence" value="ECO:0007669"/>
    <property type="project" value="TreeGrafter"/>
</dbReference>
<dbReference type="EC" id="3.1.3.16" evidence="1"/>
<dbReference type="CDD" id="cd00144">
    <property type="entry name" value="MPP_PPP_family"/>
    <property type="match status" value="1"/>
</dbReference>
<evidence type="ECO:0000313" key="4">
    <source>
        <dbReference type="EMBL" id="KAJ6218899.1"/>
    </source>
</evidence>
<dbReference type="AlphaFoldDB" id="A0A9Q0M4S0"/>
<dbReference type="PANTHER" id="PTHR11668:SF496">
    <property type="entry name" value="SERINE_THREONINE-PROTEIN PHOSPHATASE"/>
    <property type="match status" value="1"/>
</dbReference>
<dbReference type="Pfam" id="PF00149">
    <property type="entry name" value="Metallophos"/>
    <property type="match status" value="1"/>
</dbReference>
<dbReference type="InterPro" id="IPR050341">
    <property type="entry name" value="PP1_catalytic_subunit"/>
</dbReference>
<feature type="compositionally biased region" description="Low complexity" evidence="2">
    <location>
        <begin position="47"/>
        <end position="76"/>
    </location>
</feature>
<evidence type="ECO:0000313" key="5">
    <source>
        <dbReference type="Proteomes" id="UP001142055"/>
    </source>
</evidence>
<evidence type="ECO:0000256" key="2">
    <source>
        <dbReference type="SAM" id="MobiDB-lite"/>
    </source>
</evidence>
<dbReference type="Gene3D" id="3.60.21.10">
    <property type="match status" value="1"/>
</dbReference>
<dbReference type="OrthoDB" id="10605785at2759"/>
<feature type="region of interest" description="Disordered" evidence="2">
    <location>
        <begin position="227"/>
        <end position="252"/>
    </location>
</feature>
<dbReference type="InterPro" id="IPR006186">
    <property type="entry name" value="Ser/Thr-sp_prot-phosphatase"/>
</dbReference>
<dbReference type="Proteomes" id="UP001142055">
    <property type="component" value="Chromosome 2"/>
</dbReference>
<dbReference type="SUPFAM" id="SSF56300">
    <property type="entry name" value="Metallo-dependent phosphatases"/>
    <property type="match status" value="1"/>
</dbReference>